<dbReference type="OrthoDB" id="9797779at2"/>
<evidence type="ECO:0000313" key="2">
    <source>
        <dbReference type="Proteomes" id="UP000199006"/>
    </source>
</evidence>
<dbReference type="EMBL" id="FOTI01000002">
    <property type="protein sequence ID" value="SFL11946.1"/>
    <property type="molecule type" value="Genomic_DNA"/>
</dbReference>
<dbReference type="InterPro" id="IPR007553">
    <property type="entry name" value="2-thiour_desulf"/>
</dbReference>
<dbReference type="Pfam" id="PF04463">
    <property type="entry name" value="2-thiour_desulf"/>
    <property type="match status" value="1"/>
</dbReference>
<organism evidence="1 2">
    <name type="scientific">Halanaerobium salsuginis</name>
    <dbReference type="NCBI Taxonomy" id="29563"/>
    <lineage>
        <taxon>Bacteria</taxon>
        <taxon>Bacillati</taxon>
        <taxon>Bacillota</taxon>
        <taxon>Clostridia</taxon>
        <taxon>Halanaerobiales</taxon>
        <taxon>Halanaerobiaceae</taxon>
        <taxon>Halanaerobium</taxon>
    </lineage>
</organism>
<gene>
    <name evidence="1" type="ORF">SAMN02983006_00197</name>
</gene>
<proteinExistence type="predicted"/>
<dbReference type="PANTHER" id="PTHR30087">
    <property type="entry name" value="INNER MEMBRANE PROTEIN"/>
    <property type="match status" value="1"/>
</dbReference>
<dbReference type="AlphaFoldDB" id="A0A1I4F579"/>
<keyword evidence="2" id="KW-1185">Reference proteome</keyword>
<name>A0A1I4F579_9FIRM</name>
<dbReference type="PANTHER" id="PTHR30087:SF1">
    <property type="entry name" value="HYPOTHETICAL CYTOSOLIC PROTEIN"/>
    <property type="match status" value="1"/>
</dbReference>
<dbReference type="RefSeq" id="WP_089858253.1">
    <property type="nucleotide sequence ID" value="NZ_FOTI01000002.1"/>
</dbReference>
<dbReference type="STRING" id="29563.SAMN02983006_00197"/>
<evidence type="ECO:0000313" key="1">
    <source>
        <dbReference type="EMBL" id="SFL11946.1"/>
    </source>
</evidence>
<protein>
    <submittedName>
        <fullName evidence="1">Uncharacterized conserved protein YbbK, DUF523 family</fullName>
    </submittedName>
</protein>
<dbReference type="Proteomes" id="UP000199006">
    <property type="component" value="Unassembled WGS sequence"/>
</dbReference>
<accession>A0A1I4F579</accession>
<reference evidence="1 2" key="1">
    <citation type="submission" date="2016-10" db="EMBL/GenBank/DDBJ databases">
        <authorList>
            <person name="de Groot N.N."/>
        </authorList>
    </citation>
    <scope>NUCLEOTIDE SEQUENCE [LARGE SCALE GENOMIC DNA]</scope>
    <source>
        <strain evidence="1 2">ATCC 51327</strain>
    </source>
</reference>
<sequence length="149" mass="16109">MYLVSACLAGINCRYNGKSSEQKEIIELVKEGKAVPVCPELLAGLQTPRPCSEIINPFSESRKKKVVSKAGQDLSSQFRSGAQKTLAIAKIIEVDQAILKSRSPSCGYNLIYDGTFSGNLVQANGITADLLEANGIKIYNEHNFSQSLA</sequence>